<keyword evidence="8" id="KW-0143">Chaperone</keyword>
<evidence type="ECO:0000313" key="12">
    <source>
        <dbReference type="EMBL" id="GAV08619.1"/>
    </source>
</evidence>
<evidence type="ECO:0000256" key="8">
    <source>
        <dbReference type="ARBA" id="ARBA00023186"/>
    </source>
</evidence>
<dbReference type="InterPro" id="IPR004179">
    <property type="entry name" value="Sec63-dom"/>
</dbReference>
<dbReference type="SUPFAM" id="SSF158702">
    <property type="entry name" value="Sec63 N-terminal domain-like"/>
    <property type="match status" value="1"/>
</dbReference>
<dbReference type="Gene3D" id="2.60.40.150">
    <property type="entry name" value="C2 domain"/>
    <property type="match status" value="1"/>
</dbReference>
<feature type="compositionally biased region" description="Acidic residues" evidence="9">
    <location>
        <begin position="607"/>
        <end position="619"/>
    </location>
</feature>
<dbReference type="SUPFAM" id="SSF46565">
    <property type="entry name" value="Chaperone J-domain"/>
    <property type="match status" value="1"/>
</dbReference>
<keyword evidence="6 10" id="KW-1133">Transmembrane helix</keyword>
<keyword evidence="3 10" id="KW-0812">Transmembrane</keyword>
<evidence type="ECO:0000256" key="6">
    <source>
        <dbReference type="ARBA" id="ARBA00022989"/>
    </source>
</evidence>
<feature type="transmembrane region" description="Helical" evidence="10">
    <location>
        <begin position="191"/>
        <end position="214"/>
    </location>
</feature>
<evidence type="ECO:0000256" key="9">
    <source>
        <dbReference type="SAM" id="MobiDB-lite"/>
    </source>
</evidence>
<feature type="compositionally biased region" description="Polar residues" evidence="9">
    <location>
        <begin position="497"/>
        <end position="509"/>
    </location>
</feature>
<accession>A0A1D1WAZ4</accession>
<comment type="subcellular location">
    <subcellularLocation>
        <location evidence="1">Endoplasmic reticulum membrane</location>
        <topology evidence="1">Multi-pass membrane protein</topology>
    </subcellularLocation>
</comment>
<evidence type="ECO:0000256" key="5">
    <source>
        <dbReference type="ARBA" id="ARBA00022927"/>
    </source>
</evidence>
<dbReference type="GO" id="GO:0003723">
    <property type="term" value="F:RNA binding"/>
    <property type="evidence" value="ECO:0007669"/>
    <property type="project" value="TreeGrafter"/>
</dbReference>
<reference evidence="12 13" key="1">
    <citation type="journal article" date="2016" name="Nat. Commun.">
        <title>Extremotolerant tardigrade genome and improved radiotolerance of human cultured cells by tardigrade-unique protein.</title>
        <authorList>
            <person name="Hashimoto T."/>
            <person name="Horikawa D.D."/>
            <person name="Saito Y."/>
            <person name="Kuwahara H."/>
            <person name="Kozuka-Hata H."/>
            <person name="Shin-I T."/>
            <person name="Minakuchi Y."/>
            <person name="Ohishi K."/>
            <person name="Motoyama A."/>
            <person name="Aizu T."/>
            <person name="Enomoto A."/>
            <person name="Kondo K."/>
            <person name="Tanaka S."/>
            <person name="Hara Y."/>
            <person name="Koshikawa S."/>
            <person name="Sagara H."/>
            <person name="Miura T."/>
            <person name="Yokobori S."/>
            <person name="Miyagawa K."/>
            <person name="Suzuki Y."/>
            <person name="Kubo T."/>
            <person name="Oyama M."/>
            <person name="Kohara Y."/>
            <person name="Fujiyama A."/>
            <person name="Arakawa K."/>
            <person name="Katayama T."/>
            <person name="Toyoda A."/>
            <person name="Kunieda T."/>
        </authorList>
    </citation>
    <scope>NUCLEOTIDE SEQUENCE [LARGE SCALE GENOMIC DNA]</scope>
    <source>
        <strain evidence="12 13">YOKOZUNA-1</strain>
    </source>
</reference>
<dbReference type="SMART" id="SM00271">
    <property type="entry name" value="DnaJ"/>
    <property type="match status" value="1"/>
</dbReference>
<dbReference type="CDD" id="cd06257">
    <property type="entry name" value="DnaJ"/>
    <property type="match status" value="1"/>
</dbReference>
<dbReference type="Pfam" id="PF02889">
    <property type="entry name" value="Sec63"/>
    <property type="match status" value="1"/>
</dbReference>
<feature type="compositionally biased region" description="Basic residues" evidence="9">
    <location>
        <begin position="512"/>
        <end position="525"/>
    </location>
</feature>
<feature type="compositionally biased region" description="Basic and acidic residues" evidence="9">
    <location>
        <begin position="589"/>
        <end position="602"/>
    </location>
</feature>
<name>A0A1D1WAZ4_RAMVA</name>
<protein>
    <recommendedName>
        <fullName evidence="11">J domain-containing protein</fullName>
    </recommendedName>
</protein>
<dbReference type="Gene3D" id="1.10.3380.10">
    <property type="entry name" value="Sec63 N-terminal domain-like domain"/>
    <property type="match status" value="1"/>
</dbReference>
<comment type="caution">
    <text evidence="12">The sequence shown here is derived from an EMBL/GenBank/DDBJ whole genome shotgun (WGS) entry which is preliminary data.</text>
</comment>
<gene>
    <name evidence="12" type="primary">RvY_18284-1</name>
    <name evidence="12" type="synonym">RvY_18284.1</name>
    <name evidence="12" type="ORF">RvY_18284</name>
</gene>
<dbReference type="SUPFAM" id="SSF81296">
    <property type="entry name" value="E set domains"/>
    <property type="match status" value="1"/>
</dbReference>
<feature type="region of interest" description="Disordered" evidence="9">
    <location>
        <begin position="495"/>
        <end position="638"/>
    </location>
</feature>
<feature type="compositionally biased region" description="Low complexity" evidence="9">
    <location>
        <begin position="542"/>
        <end position="554"/>
    </location>
</feature>
<dbReference type="AlphaFoldDB" id="A0A1D1WAZ4"/>
<dbReference type="Gene3D" id="1.10.150.20">
    <property type="entry name" value="5' to 3' exonuclease, C-terminal subdomain"/>
    <property type="match status" value="1"/>
</dbReference>
<feature type="compositionally biased region" description="Basic and acidic residues" evidence="9">
    <location>
        <begin position="555"/>
        <end position="570"/>
    </location>
</feature>
<dbReference type="Gene3D" id="1.10.287.110">
    <property type="entry name" value="DnaJ domain"/>
    <property type="match status" value="1"/>
</dbReference>
<feature type="transmembrane region" description="Helical" evidence="10">
    <location>
        <begin position="14"/>
        <end position="34"/>
    </location>
</feature>
<dbReference type="GO" id="GO:0031207">
    <property type="term" value="C:Sec62/Sec63 complex"/>
    <property type="evidence" value="ECO:0007669"/>
    <property type="project" value="TreeGrafter"/>
</dbReference>
<evidence type="ECO:0000256" key="1">
    <source>
        <dbReference type="ARBA" id="ARBA00004477"/>
    </source>
</evidence>
<proteinExistence type="predicted"/>
<dbReference type="EMBL" id="BDGG01000018">
    <property type="protein sequence ID" value="GAV08619.1"/>
    <property type="molecule type" value="Genomic_DNA"/>
</dbReference>
<dbReference type="OrthoDB" id="1734229at2759"/>
<dbReference type="STRING" id="947166.A0A1D1WAZ4"/>
<evidence type="ECO:0000313" key="13">
    <source>
        <dbReference type="Proteomes" id="UP000186922"/>
    </source>
</evidence>
<evidence type="ECO:0000256" key="3">
    <source>
        <dbReference type="ARBA" id="ARBA00022692"/>
    </source>
</evidence>
<evidence type="ECO:0000256" key="10">
    <source>
        <dbReference type="SAM" id="Phobius"/>
    </source>
</evidence>
<evidence type="ECO:0000256" key="4">
    <source>
        <dbReference type="ARBA" id="ARBA00022824"/>
    </source>
</evidence>
<feature type="domain" description="J" evidence="11">
    <location>
        <begin position="104"/>
        <end position="166"/>
    </location>
</feature>
<evidence type="ECO:0000256" key="7">
    <source>
        <dbReference type="ARBA" id="ARBA00023136"/>
    </source>
</evidence>
<dbReference type="Pfam" id="PF00226">
    <property type="entry name" value="DnaJ"/>
    <property type="match status" value="1"/>
</dbReference>
<dbReference type="GO" id="GO:0006620">
    <property type="term" value="P:post-translational protein targeting to endoplasmic reticulum membrane"/>
    <property type="evidence" value="ECO:0007669"/>
    <property type="project" value="TreeGrafter"/>
</dbReference>
<keyword evidence="13" id="KW-1185">Reference proteome</keyword>
<sequence length="776" mass="88341">MAMKFQYDEQGDSFVYFVLAFLVLLLVPSSYFFWPRVEVDESENKGSKCQCDNCEHKRSKLRAAKPSRKLRRTLTKIALTVGWILVALIAYKVATTKREVIEFNPFEILELEAGSTTEQIERQYRKLSRVWHPDRHGGNETRFIQITKAKAALTDEVARENWEKYGNPDGPGVTEFGIALPVWLVQGNNSIWVLGLYGIVFMIILPTVVGVWWYRSIRYTSDAVLIETTKLFKFYFHRSSSLNVKRILLILSGACELETSHNPEVVLRPEDNVHVPMLMKTLGTVQEKIKERPFCAPYSVKARALLLAHLDRVELPARYLREDLDYILKKCPMLIQEMITSCAQLMMWFYAGQLQMMPRIDTVENVMKLSQMLVQGLNDHQSPLLQIPNIDAEILRHFFVKKRNIKSIVQFLRFPSDERRKLLRNLTDKQYNDAIAVCSEMPHIEAIVELKVVDDEDEHTVTAGAITTVNVKLKRMNLGDYVETAMIEEDKDAETELVQQDTNKVNGLSKSAYRKSKKKAKGKKGQVKEQKSKKKAAEVAKEAASGAAGDSLDATLKKPKESGEISKRDDESDTGGESGSATESEEEKDDKGNGADDDKDSAVDGEASGEEEEGDDEEAAANGSGKQSKARAEEKDWDDDLEVDRDMILDVKSKFSHPVHCPYFPEEKHEWWWVYLADKKLKRLVSPPVLVTNLETEESIQLKFTAPSPGTYSYTVVVKSDSYLDMDTVSNLKFEVKEAKEVDMNNPQWEFEESDEDKKEHDDDDDYASETDEDSD</sequence>
<dbReference type="GO" id="GO:0006614">
    <property type="term" value="P:SRP-dependent cotranslational protein targeting to membrane"/>
    <property type="evidence" value="ECO:0007669"/>
    <property type="project" value="TreeGrafter"/>
</dbReference>
<dbReference type="Proteomes" id="UP000186922">
    <property type="component" value="Unassembled WGS sequence"/>
</dbReference>
<feature type="transmembrane region" description="Helical" evidence="10">
    <location>
        <begin position="74"/>
        <end position="94"/>
    </location>
</feature>
<feature type="compositionally biased region" description="Basic and acidic residues" evidence="9">
    <location>
        <begin position="526"/>
        <end position="541"/>
    </location>
</feature>
<evidence type="ECO:0000256" key="2">
    <source>
        <dbReference type="ARBA" id="ARBA00022448"/>
    </source>
</evidence>
<dbReference type="InterPro" id="IPR014756">
    <property type="entry name" value="Ig_E-set"/>
</dbReference>
<keyword evidence="4" id="KW-0256">Endoplasmic reticulum</keyword>
<dbReference type="GO" id="GO:0008320">
    <property type="term" value="F:protein transmembrane transporter activity"/>
    <property type="evidence" value="ECO:0007669"/>
    <property type="project" value="TreeGrafter"/>
</dbReference>
<dbReference type="InterPro" id="IPR036869">
    <property type="entry name" value="J_dom_sf"/>
</dbReference>
<dbReference type="SMART" id="SM00973">
    <property type="entry name" value="Sec63"/>
    <property type="match status" value="1"/>
</dbReference>
<dbReference type="InterPro" id="IPR035892">
    <property type="entry name" value="C2_domain_sf"/>
</dbReference>
<dbReference type="InterPro" id="IPR001623">
    <property type="entry name" value="DnaJ_domain"/>
</dbReference>
<keyword evidence="7 10" id="KW-0472">Membrane</keyword>
<evidence type="ECO:0000259" key="11">
    <source>
        <dbReference type="PROSITE" id="PS50076"/>
    </source>
</evidence>
<dbReference type="PANTHER" id="PTHR24075">
    <property type="entry name" value="SEC63 DOMAIN-CONTAINING"/>
    <property type="match status" value="1"/>
</dbReference>
<keyword evidence="5" id="KW-0653">Protein transport</keyword>
<feature type="compositionally biased region" description="Acidic residues" evidence="9">
    <location>
        <begin position="762"/>
        <end position="776"/>
    </location>
</feature>
<keyword evidence="2" id="KW-0813">Transport</keyword>
<feature type="region of interest" description="Disordered" evidence="9">
    <location>
        <begin position="744"/>
        <end position="776"/>
    </location>
</feature>
<dbReference type="PROSITE" id="PS50076">
    <property type="entry name" value="DNAJ_2"/>
    <property type="match status" value="1"/>
</dbReference>
<organism evidence="12 13">
    <name type="scientific">Ramazzottius varieornatus</name>
    <name type="common">Water bear</name>
    <name type="synonym">Tardigrade</name>
    <dbReference type="NCBI Taxonomy" id="947166"/>
    <lineage>
        <taxon>Eukaryota</taxon>
        <taxon>Metazoa</taxon>
        <taxon>Ecdysozoa</taxon>
        <taxon>Tardigrada</taxon>
        <taxon>Eutardigrada</taxon>
        <taxon>Parachela</taxon>
        <taxon>Hypsibioidea</taxon>
        <taxon>Ramazzottiidae</taxon>
        <taxon>Ramazzottius</taxon>
    </lineage>
</organism>
<dbReference type="PANTHER" id="PTHR24075:SF0">
    <property type="entry name" value="TRANSLOCATION PROTEIN SEC63 HOMOLOG"/>
    <property type="match status" value="1"/>
</dbReference>